<protein>
    <submittedName>
        <fullName evidence="9">Squamous cell carcinoma antigen recognized by T-cells 3</fullName>
    </submittedName>
</protein>
<dbReference type="InterPro" id="IPR011990">
    <property type="entry name" value="TPR-like_helical_dom_sf"/>
</dbReference>
<evidence type="ECO:0000256" key="5">
    <source>
        <dbReference type="ARBA" id="ARBA00023242"/>
    </source>
</evidence>
<comment type="subcellular location">
    <subcellularLocation>
        <location evidence="1">Nucleus</location>
    </subcellularLocation>
</comment>
<keyword evidence="3" id="KW-0677">Repeat</keyword>
<dbReference type="InterPro" id="IPR059164">
    <property type="entry name" value="HAT_PRP39_C"/>
</dbReference>
<evidence type="ECO:0000313" key="8">
    <source>
        <dbReference type="Proteomes" id="UP000887566"/>
    </source>
</evidence>
<feature type="region of interest" description="Disordered" evidence="6">
    <location>
        <begin position="509"/>
        <end position="632"/>
    </location>
</feature>
<sequence>MEVDEDGLDSDSGSEPGDDDMVSEAQIADFEAKLTEEPFNYAAHVGLVAALRSAGDLDKLRAARENFASKFPLSPTLWLDYIKDEMMASSGDDANSRELIDQLFNRAMADYQSIDIWLEYMQWACGSSLEDARKVFERALTAVGLQADKGALIWDLYREFEIAVLGAMSGPIAEDQRQKVDKIFRRQLSIPLIGMEQTWMEYLEYLKETNTQPEAFVRKAYEKALERLPQIKKFEDSLDSSDGSSSIEAFNAYLDAEVKEGDPGRVQSLFERAVAANCLDTALWVRYVTWLDTKLKIHEVILPVYARAVRNCPWSTALWTRYLMSMERAGRPVAEIDAVWATAAESGFSTSAEGIELFLTYTYLLKRRVDNNGGTDYGQAQASFVDGASRLQTTFGERDWDPEASFRKSWAYFEAVKCGNITKARELWQDVLASGSGPYASAWIEAVAVERQAGDVEHARKLLLRAVNSVSDYPEVVCHALLQFEREEGTLNDLDAATARIDAQLARVAERRRQGGGAEGKEKRPPKKQQQQHATQKADNGRDGFGAPSKGADRRSPQKRPAPTDHPSKMEAAPTTDKDGFTVPSAPFAPPQKKARAAENDSQQQQQQQREKGDAIDATSSSSTDQKKGDASHTVFVSNLDFKVPDERFVLFFDVSMT</sequence>
<dbReference type="Pfam" id="PF23241">
    <property type="entry name" value="HAT_PRP39_C"/>
    <property type="match status" value="1"/>
</dbReference>
<evidence type="ECO:0000256" key="2">
    <source>
        <dbReference type="ARBA" id="ARBA00022664"/>
    </source>
</evidence>
<keyword evidence="8" id="KW-1185">Reference proteome</keyword>
<evidence type="ECO:0000256" key="4">
    <source>
        <dbReference type="ARBA" id="ARBA00023187"/>
    </source>
</evidence>
<dbReference type="Proteomes" id="UP000887566">
    <property type="component" value="Unplaced"/>
</dbReference>
<feature type="compositionally biased region" description="Basic and acidic residues" evidence="6">
    <location>
        <begin position="509"/>
        <end position="523"/>
    </location>
</feature>
<dbReference type="InterPro" id="IPR003107">
    <property type="entry name" value="HAT"/>
</dbReference>
<feature type="domain" description="Suppressor of forked" evidence="7">
    <location>
        <begin position="27"/>
        <end position="212"/>
    </location>
</feature>
<keyword evidence="4" id="KW-0508">mRNA splicing</keyword>
<dbReference type="InterPro" id="IPR008847">
    <property type="entry name" value="Suf"/>
</dbReference>
<evidence type="ECO:0000259" key="7">
    <source>
        <dbReference type="Pfam" id="PF05843"/>
    </source>
</evidence>
<dbReference type="GO" id="GO:0008380">
    <property type="term" value="P:RNA splicing"/>
    <property type="evidence" value="ECO:0007669"/>
    <property type="project" value="UniProtKB-KW"/>
</dbReference>
<keyword evidence="2" id="KW-0507">mRNA processing</keyword>
<accession>A0A914X447</accession>
<name>A0A914X447_9BILA</name>
<dbReference type="AlphaFoldDB" id="A0A914X447"/>
<dbReference type="Gene3D" id="1.25.40.10">
    <property type="entry name" value="Tetratricopeptide repeat domain"/>
    <property type="match status" value="2"/>
</dbReference>
<feature type="compositionally biased region" description="Basic and acidic residues" evidence="6">
    <location>
        <begin position="551"/>
        <end position="569"/>
    </location>
</feature>
<evidence type="ECO:0000256" key="1">
    <source>
        <dbReference type="ARBA" id="ARBA00004123"/>
    </source>
</evidence>
<dbReference type="Pfam" id="PF05843">
    <property type="entry name" value="Suf"/>
    <property type="match status" value="1"/>
</dbReference>
<dbReference type="GO" id="GO:0005634">
    <property type="term" value="C:nucleus"/>
    <property type="evidence" value="ECO:0007669"/>
    <property type="project" value="UniProtKB-SubCell"/>
</dbReference>
<dbReference type="PANTHER" id="PTHR17204:SF25">
    <property type="entry name" value="RRM DOMAIN-CONTAINING PROTEIN"/>
    <property type="match status" value="1"/>
</dbReference>
<dbReference type="SMART" id="SM00386">
    <property type="entry name" value="HAT"/>
    <property type="match status" value="10"/>
</dbReference>
<dbReference type="PANTHER" id="PTHR17204">
    <property type="entry name" value="PRE-MRNA PROCESSING PROTEIN PRP39-RELATED"/>
    <property type="match status" value="1"/>
</dbReference>
<evidence type="ECO:0000256" key="6">
    <source>
        <dbReference type="SAM" id="MobiDB-lite"/>
    </source>
</evidence>
<reference evidence="9" key="1">
    <citation type="submission" date="2022-11" db="UniProtKB">
        <authorList>
            <consortium name="WormBaseParasite"/>
        </authorList>
    </citation>
    <scope>IDENTIFICATION</scope>
</reference>
<dbReference type="SUPFAM" id="SSF48452">
    <property type="entry name" value="TPR-like"/>
    <property type="match status" value="1"/>
</dbReference>
<keyword evidence="5" id="KW-0539">Nucleus</keyword>
<feature type="region of interest" description="Disordered" evidence="6">
    <location>
        <begin position="1"/>
        <end position="22"/>
    </location>
</feature>
<evidence type="ECO:0000256" key="3">
    <source>
        <dbReference type="ARBA" id="ARBA00022737"/>
    </source>
</evidence>
<evidence type="ECO:0000313" key="9">
    <source>
        <dbReference type="WBParaSite" id="PSAMB.scaffold6341size9694.g28363.t1"/>
    </source>
</evidence>
<dbReference type="GO" id="GO:0006397">
    <property type="term" value="P:mRNA processing"/>
    <property type="evidence" value="ECO:0007669"/>
    <property type="project" value="UniProtKB-KW"/>
</dbReference>
<organism evidence="8 9">
    <name type="scientific">Plectus sambesii</name>
    <dbReference type="NCBI Taxonomy" id="2011161"/>
    <lineage>
        <taxon>Eukaryota</taxon>
        <taxon>Metazoa</taxon>
        <taxon>Ecdysozoa</taxon>
        <taxon>Nematoda</taxon>
        <taxon>Chromadorea</taxon>
        <taxon>Plectida</taxon>
        <taxon>Plectina</taxon>
        <taxon>Plectoidea</taxon>
        <taxon>Plectidae</taxon>
        <taxon>Plectus</taxon>
    </lineage>
</organism>
<dbReference type="WBParaSite" id="PSAMB.scaffold6341size9694.g28363.t1">
    <property type="protein sequence ID" value="PSAMB.scaffold6341size9694.g28363.t1"/>
    <property type="gene ID" value="PSAMB.scaffold6341size9694.g28363"/>
</dbReference>
<proteinExistence type="predicted"/>